<dbReference type="PANTHER" id="PTHR21621:SF2">
    <property type="entry name" value="COENZYME GAMMA-F420-2:ALPHA-L-GLUTAMATE LIGASE"/>
    <property type="match status" value="1"/>
</dbReference>
<dbReference type="InterPro" id="IPR013651">
    <property type="entry name" value="ATP-grasp_RimK-type"/>
</dbReference>
<dbReference type="SUPFAM" id="SSF56059">
    <property type="entry name" value="Glutathione synthetase ATP-binding domain-like"/>
    <property type="match status" value="1"/>
</dbReference>
<evidence type="ECO:0000313" key="4">
    <source>
        <dbReference type="Proteomes" id="UP000254156"/>
    </source>
</evidence>
<gene>
    <name evidence="3" type="ORF">NCTC11632_00480</name>
</gene>
<proteinExistence type="predicted"/>
<dbReference type="AlphaFoldDB" id="A0A379E7X3"/>
<name>A0A379E7X3_9PORP</name>
<evidence type="ECO:0000256" key="1">
    <source>
        <dbReference type="PROSITE-ProRule" id="PRU00409"/>
    </source>
</evidence>
<dbReference type="PANTHER" id="PTHR21621">
    <property type="entry name" value="RIBOSOMAL PROTEIN S6 MODIFICATION PROTEIN"/>
    <property type="match status" value="1"/>
</dbReference>
<evidence type="ECO:0000259" key="2">
    <source>
        <dbReference type="PROSITE" id="PS50975"/>
    </source>
</evidence>
<dbReference type="Gene3D" id="3.30.470.20">
    <property type="entry name" value="ATP-grasp fold, B domain"/>
    <property type="match status" value="1"/>
</dbReference>
<dbReference type="PROSITE" id="PS50975">
    <property type="entry name" value="ATP_GRASP"/>
    <property type="match status" value="1"/>
</dbReference>
<dbReference type="EMBL" id="UGTF01000002">
    <property type="protein sequence ID" value="SUB88411.1"/>
    <property type="molecule type" value="Genomic_DNA"/>
</dbReference>
<dbReference type="Gene3D" id="3.30.1490.20">
    <property type="entry name" value="ATP-grasp fold, A domain"/>
    <property type="match status" value="1"/>
</dbReference>
<keyword evidence="1" id="KW-0067">ATP-binding</keyword>
<organism evidence="3 4">
    <name type="scientific">Porphyromonas macacae</name>
    <dbReference type="NCBI Taxonomy" id="28115"/>
    <lineage>
        <taxon>Bacteria</taxon>
        <taxon>Pseudomonadati</taxon>
        <taxon>Bacteroidota</taxon>
        <taxon>Bacteroidia</taxon>
        <taxon>Bacteroidales</taxon>
        <taxon>Porphyromonadaceae</taxon>
        <taxon>Porphyromonas</taxon>
    </lineage>
</organism>
<dbReference type="GO" id="GO:0016740">
    <property type="term" value="F:transferase activity"/>
    <property type="evidence" value="ECO:0007669"/>
    <property type="project" value="UniProtKB-KW"/>
</dbReference>
<protein>
    <submittedName>
        <fullName evidence="3">Glutathione synthase/Ribosomal protein S6 modification enzyme (Glutaminyl transferase)</fullName>
    </submittedName>
</protein>
<accession>A0A379E7X3</accession>
<dbReference type="Proteomes" id="UP000254156">
    <property type="component" value="Unassembled WGS sequence"/>
</dbReference>
<dbReference type="GO" id="GO:0005524">
    <property type="term" value="F:ATP binding"/>
    <property type="evidence" value="ECO:0007669"/>
    <property type="project" value="UniProtKB-UniRule"/>
</dbReference>
<dbReference type="InterPro" id="IPR013815">
    <property type="entry name" value="ATP_grasp_subdomain_1"/>
</dbReference>
<dbReference type="GO" id="GO:0043774">
    <property type="term" value="F:coenzyme F420-2 alpha-glutamyl ligase activity"/>
    <property type="evidence" value="ECO:0007669"/>
    <property type="project" value="TreeGrafter"/>
</dbReference>
<dbReference type="InterPro" id="IPR011761">
    <property type="entry name" value="ATP-grasp"/>
</dbReference>
<keyword evidence="3" id="KW-0808">Transferase</keyword>
<feature type="domain" description="ATP-grasp" evidence="2">
    <location>
        <begin position="93"/>
        <end position="335"/>
    </location>
</feature>
<evidence type="ECO:0000313" key="3">
    <source>
        <dbReference type="EMBL" id="SUB88411.1"/>
    </source>
</evidence>
<dbReference type="Pfam" id="PF08443">
    <property type="entry name" value="RimK"/>
    <property type="match status" value="1"/>
</dbReference>
<dbReference type="RefSeq" id="WP_115096542.1">
    <property type="nucleotide sequence ID" value="NZ_UGTF01000002.1"/>
</dbReference>
<reference evidence="3 4" key="1">
    <citation type="submission" date="2018-06" db="EMBL/GenBank/DDBJ databases">
        <authorList>
            <consortium name="Pathogen Informatics"/>
            <person name="Doyle S."/>
        </authorList>
    </citation>
    <scope>NUCLEOTIDE SEQUENCE [LARGE SCALE GENOMIC DNA]</scope>
    <source>
        <strain evidence="3 4">NCTC11632</strain>
    </source>
</reference>
<dbReference type="GO" id="GO:0005737">
    <property type="term" value="C:cytoplasm"/>
    <property type="evidence" value="ECO:0007669"/>
    <property type="project" value="TreeGrafter"/>
</dbReference>
<dbReference type="GO" id="GO:0046872">
    <property type="term" value="F:metal ion binding"/>
    <property type="evidence" value="ECO:0007669"/>
    <property type="project" value="InterPro"/>
</dbReference>
<sequence>MKIAIHDRKGSFSDHWIEYCKKNNIEYKIVNAYDSDIVEQVKDCDAFMWHHHQTNYKDVLFAKQLLFSLQQAGKIVFPDLNTGWHFDDKLGQKYLFEAHGIKAARSWAFYDEKSAYRWIEETSFPKVFKLRGGAGSANVMLAKSASDAKKFVRKAFGKGFPQYRGRDYVKESYRQYKANHKTLLAFLRSCGRLIVPNQFTRMHGPEKGYVYFQEFIPNEGCDYRVTIVGEKAFGCKRIVREGDFRASGSENTLYEKSEMKENLVSYGFKLSEILHAQVLAIDFIIDSGNHDFYISEISYGFCHNLYSKCPGFWTRDMVWHEESFHSENWIIENILSSIEKQKKKL</sequence>
<keyword evidence="1" id="KW-0547">Nucleotide-binding</keyword>